<dbReference type="SUPFAM" id="SSF52172">
    <property type="entry name" value="CheY-like"/>
    <property type="match status" value="1"/>
</dbReference>
<keyword evidence="4" id="KW-0238">DNA-binding</keyword>
<dbReference type="Pfam" id="PF00072">
    <property type="entry name" value="Response_reg"/>
    <property type="match status" value="1"/>
</dbReference>
<organism evidence="8 9">
    <name type="scientific">Selenomonas ruminantium</name>
    <dbReference type="NCBI Taxonomy" id="971"/>
    <lineage>
        <taxon>Bacteria</taxon>
        <taxon>Bacillati</taxon>
        <taxon>Bacillota</taxon>
        <taxon>Negativicutes</taxon>
        <taxon>Selenomonadales</taxon>
        <taxon>Selenomonadaceae</taxon>
        <taxon>Selenomonas</taxon>
    </lineage>
</organism>
<protein>
    <submittedName>
        <fullName evidence="8">Two-component system, chemotaxis family, response regulator CheY</fullName>
    </submittedName>
</protein>
<dbReference type="InterPro" id="IPR001789">
    <property type="entry name" value="Sig_transdc_resp-reg_receiver"/>
</dbReference>
<evidence type="ECO:0000313" key="8">
    <source>
        <dbReference type="EMBL" id="SFI39350.1"/>
    </source>
</evidence>
<proteinExistence type="predicted"/>
<evidence type="ECO:0000259" key="7">
    <source>
        <dbReference type="PROSITE" id="PS50110"/>
    </source>
</evidence>
<keyword evidence="1 6" id="KW-0597">Phosphoprotein</keyword>
<accession>A0A1I3HUX1</accession>
<dbReference type="PROSITE" id="PS50110">
    <property type="entry name" value="RESPONSE_REGULATORY"/>
    <property type="match status" value="1"/>
</dbReference>
<dbReference type="InterPro" id="IPR011006">
    <property type="entry name" value="CheY-like_superfamily"/>
</dbReference>
<evidence type="ECO:0000256" key="5">
    <source>
        <dbReference type="ARBA" id="ARBA00023163"/>
    </source>
</evidence>
<name>A0A1I3HUX1_SELRU</name>
<dbReference type="CDD" id="cd00156">
    <property type="entry name" value="REC"/>
    <property type="match status" value="1"/>
</dbReference>
<evidence type="ECO:0000256" key="2">
    <source>
        <dbReference type="ARBA" id="ARBA00023012"/>
    </source>
</evidence>
<dbReference type="Gene3D" id="3.40.50.2300">
    <property type="match status" value="1"/>
</dbReference>
<dbReference type="PANTHER" id="PTHR48111">
    <property type="entry name" value="REGULATOR OF RPOS"/>
    <property type="match status" value="1"/>
</dbReference>
<evidence type="ECO:0000256" key="3">
    <source>
        <dbReference type="ARBA" id="ARBA00023015"/>
    </source>
</evidence>
<sequence>MKILLAEDDRLSRDFLEGFMKVYGDCDSAADGMEAIDNVLESMKMHEPYGLLCLDLMLPKVDGLKVLEIVRRLEEQYHVPAAERMRVIIMTAIADVNVIDQAFKLGCDAYASKPIDTEKIQKVMADLGLAQ</sequence>
<evidence type="ECO:0000256" key="1">
    <source>
        <dbReference type="ARBA" id="ARBA00022553"/>
    </source>
</evidence>
<dbReference type="RefSeq" id="WP_075445702.1">
    <property type="nucleotide sequence ID" value="NZ_FOQK01000034.1"/>
</dbReference>
<dbReference type="InterPro" id="IPR039420">
    <property type="entry name" value="WalR-like"/>
</dbReference>
<dbReference type="OrthoDB" id="9797769at2"/>
<gene>
    <name evidence="8" type="ORF">SAMN04487861_13412</name>
</gene>
<keyword evidence="3" id="KW-0805">Transcription regulation</keyword>
<dbReference type="EMBL" id="FOQK01000034">
    <property type="protein sequence ID" value="SFI39350.1"/>
    <property type="molecule type" value="Genomic_DNA"/>
</dbReference>
<evidence type="ECO:0000256" key="4">
    <source>
        <dbReference type="ARBA" id="ARBA00023125"/>
    </source>
</evidence>
<dbReference type="GO" id="GO:0005829">
    <property type="term" value="C:cytosol"/>
    <property type="evidence" value="ECO:0007669"/>
    <property type="project" value="TreeGrafter"/>
</dbReference>
<evidence type="ECO:0000256" key="6">
    <source>
        <dbReference type="PROSITE-ProRule" id="PRU00169"/>
    </source>
</evidence>
<feature type="modified residue" description="4-aspartylphosphate" evidence="6">
    <location>
        <position position="55"/>
    </location>
</feature>
<keyword evidence="2" id="KW-0902">Two-component regulatory system</keyword>
<dbReference type="Proteomes" id="UP000183639">
    <property type="component" value="Unassembled WGS sequence"/>
</dbReference>
<feature type="domain" description="Response regulatory" evidence="7">
    <location>
        <begin position="2"/>
        <end position="128"/>
    </location>
</feature>
<dbReference type="GO" id="GO:0032993">
    <property type="term" value="C:protein-DNA complex"/>
    <property type="evidence" value="ECO:0007669"/>
    <property type="project" value="TreeGrafter"/>
</dbReference>
<dbReference type="GO" id="GO:0000976">
    <property type="term" value="F:transcription cis-regulatory region binding"/>
    <property type="evidence" value="ECO:0007669"/>
    <property type="project" value="TreeGrafter"/>
</dbReference>
<dbReference type="GO" id="GO:0000156">
    <property type="term" value="F:phosphorelay response regulator activity"/>
    <property type="evidence" value="ECO:0007669"/>
    <property type="project" value="TreeGrafter"/>
</dbReference>
<dbReference type="AlphaFoldDB" id="A0A1I3HUX1"/>
<dbReference type="GO" id="GO:0006355">
    <property type="term" value="P:regulation of DNA-templated transcription"/>
    <property type="evidence" value="ECO:0007669"/>
    <property type="project" value="TreeGrafter"/>
</dbReference>
<dbReference type="SMART" id="SM00448">
    <property type="entry name" value="REC"/>
    <property type="match status" value="1"/>
</dbReference>
<dbReference type="PANTHER" id="PTHR48111:SF21">
    <property type="entry name" value="DNA-BINDING DUAL MASTER TRANSCRIPTIONAL REGULATOR RPAA"/>
    <property type="match status" value="1"/>
</dbReference>
<keyword evidence="5" id="KW-0804">Transcription</keyword>
<reference evidence="8 9" key="1">
    <citation type="submission" date="2016-10" db="EMBL/GenBank/DDBJ databases">
        <authorList>
            <person name="de Groot N.N."/>
        </authorList>
    </citation>
    <scope>NUCLEOTIDE SEQUENCE [LARGE SCALE GENOMIC DNA]</scope>
    <source>
        <strain evidence="8 9">Z108</strain>
    </source>
</reference>
<evidence type="ECO:0000313" key="9">
    <source>
        <dbReference type="Proteomes" id="UP000183639"/>
    </source>
</evidence>